<accession>A0A6C0AEM5</accession>
<organism evidence="1">
    <name type="scientific">viral metagenome</name>
    <dbReference type="NCBI Taxonomy" id="1070528"/>
    <lineage>
        <taxon>unclassified sequences</taxon>
        <taxon>metagenomes</taxon>
        <taxon>organismal metagenomes</taxon>
    </lineage>
</organism>
<dbReference type="AlphaFoldDB" id="A0A6C0AEM5"/>
<evidence type="ECO:0000313" key="1">
    <source>
        <dbReference type="EMBL" id="QHS77890.1"/>
    </source>
</evidence>
<proteinExistence type="predicted"/>
<protein>
    <submittedName>
        <fullName evidence="1">Uncharacterized protein</fullName>
    </submittedName>
</protein>
<reference evidence="1" key="1">
    <citation type="journal article" date="2020" name="Nature">
        <title>Giant virus diversity and host interactions through global metagenomics.</title>
        <authorList>
            <person name="Schulz F."/>
            <person name="Roux S."/>
            <person name="Paez-Espino D."/>
            <person name="Jungbluth S."/>
            <person name="Walsh D.A."/>
            <person name="Denef V.J."/>
            <person name="McMahon K.D."/>
            <person name="Konstantinidis K.T."/>
            <person name="Eloe-Fadrosh E.A."/>
            <person name="Kyrpides N.C."/>
            <person name="Woyke T."/>
        </authorList>
    </citation>
    <scope>NUCLEOTIDE SEQUENCE</scope>
    <source>
        <strain evidence="1">GVMAG-S-1021933-23</strain>
    </source>
</reference>
<dbReference type="EMBL" id="MN740593">
    <property type="protein sequence ID" value="QHS77890.1"/>
    <property type="molecule type" value="Genomic_DNA"/>
</dbReference>
<sequence length="109" mass="13098">MQCFEITKKGDRCKNTVLNECGFCTRHYNIRKKEGRLEKFCDKSEKQSFIILLTDEEILEKYDIKKFLQKDKYIFGKYKFNKDDDIFNIKQLSTSPVQINWARSFSSLF</sequence>
<name>A0A6C0AEM5_9ZZZZ</name>